<name>A0A0B7C2P5_9EUPU</name>
<reference evidence="1" key="1">
    <citation type="submission" date="2014-12" db="EMBL/GenBank/DDBJ databases">
        <title>Insight into the proteome of Arion vulgaris.</title>
        <authorList>
            <person name="Aradska J."/>
            <person name="Bulat T."/>
            <person name="Smidak R."/>
            <person name="Sarate P."/>
            <person name="Gangsoo J."/>
            <person name="Sialana F."/>
            <person name="Bilban M."/>
            <person name="Lubec G."/>
        </authorList>
    </citation>
    <scope>NUCLEOTIDE SEQUENCE</scope>
    <source>
        <tissue evidence="1">Skin</tissue>
    </source>
</reference>
<accession>A0A0B7C2P5</accession>
<organism evidence="1">
    <name type="scientific">Arion vulgaris</name>
    <dbReference type="NCBI Taxonomy" id="1028688"/>
    <lineage>
        <taxon>Eukaryota</taxon>
        <taxon>Metazoa</taxon>
        <taxon>Spiralia</taxon>
        <taxon>Lophotrochozoa</taxon>
        <taxon>Mollusca</taxon>
        <taxon>Gastropoda</taxon>
        <taxon>Heterobranchia</taxon>
        <taxon>Euthyneura</taxon>
        <taxon>Panpulmonata</taxon>
        <taxon>Eupulmonata</taxon>
        <taxon>Stylommatophora</taxon>
        <taxon>Helicina</taxon>
        <taxon>Arionoidea</taxon>
        <taxon>Arionidae</taxon>
        <taxon>Arion</taxon>
    </lineage>
</organism>
<gene>
    <name evidence="1" type="primary">ORF219427</name>
</gene>
<protein>
    <submittedName>
        <fullName evidence="1">Uncharacterized protein</fullName>
    </submittedName>
</protein>
<feature type="non-terminal residue" evidence="1">
    <location>
        <position position="51"/>
    </location>
</feature>
<dbReference type="AlphaFoldDB" id="A0A0B7C2P5"/>
<evidence type="ECO:0000313" key="1">
    <source>
        <dbReference type="EMBL" id="CEK98720.1"/>
    </source>
</evidence>
<sequence>MMADAGAGECGGERSPMQDVSMVSVMLVYSPIKGLNMEDKSRLAERGMVSG</sequence>
<dbReference type="EMBL" id="HACG01051849">
    <property type="protein sequence ID" value="CEK98720.1"/>
    <property type="molecule type" value="Transcribed_RNA"/>
</dbReference>
<proteinExistence type="predicted"/>